<dbReference type="EMBL" id="JAGQHR010000306">
    <property type="protein sequence ID" value="MCA9728132.1"/>
    <property type="molecule type" value="Genomic_DNA"/>
</dbReference>
<proteinExistence type="predicted"/>
<dbReference type="GO" id="GO:0019442">
    <property type="term" value="P:L-tryptophan catabolic process to acetyl-CoA"/>
    <property type="evidence" value="ECO:0007669"/>
    <property type="project" value="TreeGrafter"/>
</dbReference>
<dbReference type="GO" id="GO:0019441">
    <property type="term" value="P:L-tryptophan catabolic process to kynurenine"/>
    <property type="evidence" value="ECO:0007669"/>
    <property type="project" value="InterPro"/>
</dbReference>
<dbReference type="PANTHER" id="PTHR10138:SF0">
    <property type="entry name" value="TRYPTOPHAN 2,3-DIOXYGENASE"/>
    <property type="match status" value="1"/>
</dbReference>
<name>A0A956M015_UNCEI</name>
<dbReference type="GO" id="GO:0020037">
    <property type="term" value="F:heme binding"/>
    <property type="evidence" value="ECO:0007669"/>
    <property type="project" value="InterPro"/>
</dbReference>
<comment type="caution">
    <text evidence="1">The sequence shown here is derived from an EMBL/GenBank/DDBJ whole genome shotgun (WGS) entry which is preliminary data.</text>
</comment>
<sequence length="365" mass="41910">MREEPTSYWDYLHLPQLLDLQHGIDRDESELAQDEIHFIMVHQVFELWFKLVIHELRLASRELASPQVPEEKIPFVVHHLGRINTILNHTISQFDVMETLDPQDFISFRDKLVPASGLQSYQYRILEILLGIESTNPDYGESILAGLQKMTDQTSSGRHVWGAVAAARAEVSLRMALHEWLVRTPIDPVGHGARVEIAERFLQSYLSGYERSLRETLTTIMTGAEPGKLEARLAEGVSQVANFLNAEDQPEEARARTKLVRAGILFIESYRDLPLLAWPRLLLDTVVVLEERLLLWRTRHVRMVERIIGQRIGTGGTAGAGFLEQRNKGRIFPELWQARTILLSRKYLPPLTQPEFYTFEESRLS</sequence>
<evidence type="ECO:0000313" key="2">
    <source>
        <dbReference type="Proteomes" id="UP000697710"/>
    </source>
</evidence>
<accession>A0A956M015</accession>
<organism evidence="1 2">
    <name type="scientific">Eiseniibacteriota bacterium</name>
    <dbReference type="NCBI Taxonomy" id="2212470"/>
    <lineage>
        <taxon>Bacteria</taxon>
        <taxon>Candidatus Eiseniibacteriota</taxon>
    </lineage>
</organism>
<dbReference type="InterPro" id="IPR037217">
    <property type="entry name" value="Trp/Indoleamine_2_3_dOase-like"/>
</dbReference>
<dbReference type="PANTHER" id="PTHR10138">
    <property type="entry name" value="TRYPTOPHAN 2,3-DIOXYGENASE"/>
    <property type="match status" value="1"/>
</dbReference>
<evidence type="ECO:0000313" key="1">
    <source>
        <dbReference type="EMBL" id="MCA9728132.1"/>
    </source>
</evidence>
<dbReference type="Proteomes" id="UP000697710">
    <property type="component" value="Unassembled WGS sequence"/>
</dbReference>
<dbReference type="InterPro" id="IPR004981">
    <property type="entry name" value="Trp_2_3_dOase"/>
</dbReference>
<reference evidence="1" key="1">
    <citation type="submission" date="2020-04" db="EMBL/GenBank/DDBJ databases">
        <authorList>
            <person name="Zhang T."/>
        </authorList>
    </citation>
    <scope>NUCLEOTIDE SEQUENCE</scope>
    <source>
        <strain evidence="1">HKST-UBA01</strain>
    </source>
</reference>
<dbReference type="Gene3D" id="1.10.287.3810">
    <property type="match status" value="1"/>
</dbReference>
<protein>
    <submittedName>
        <fullName evidence="1">Tryptophan 2,3-dioxygenase</fullName>
    </submittedName>
</protein>
<dbReference type="Gene3D" id="1.20.58.480">
    <property type="match status" value="1"/>
</dbReference>
<dbReference type="GO" id="GO:0004833">
    <property type="term" value="F:L-tryptophan 2,3-dioxygenase activity"/>
    <property type="evidence" value="ECO:0007669"/>
    <property type="project" value="InterPro"/>
</dbReference>
<dbReference type="AlphaFoldDB" id="A0A956M015"/>
<dbReference type="Pfam" id="PF03301">
    <property type="entry name" value="Trp_dioxygenase"/>
    <property type="match status" value="1"/>
</dbReference>
<gene>
    <name evidence="1" type="ORF">KC729_10645</name>
</gene>
<reference evidence="1" key="2">
    <citation type="journal article" date="2021" name="Microbiome">
        <title>Successional dynamics and alternative stable states in a saline activated sludge microbial community over 9 years.</title>
        <authorList>
            <person name="Wang Y."/>
            <person name="Ye J."/>
            <person name="Ju F."/>
            <person name="Liu L."/>
            <person name="Boyd J.A."/>
            <person name="Deng Y."/>
            <person name="Parks D.H."/>
            <person name="Jiang X."/>
            <person name="Yin X."/>
            <person name="Woodcroft B.J."/>
            <person name="Tyson G.W."/>
            <person name="Hugenholtz P."/>
            <person name="Polz M.F."/>
            <person name="Zhang T."/>
        </authorList>
    </citation>
    <scope>NUCLEOTIDE SEQUENCE</scope>
    <source>
        <strain evidence="1">HKST-UBA01</strain>
    </source>
</reference>
<dbReference type="SUPFAM" id="SSF140959">
    <property type="entry name" value="Indolic compounds 2,3-dioxygenase-like"/>
    <property type="match status" value="1"/>
</dbReference>
<dbReference type="GO" id="GO:0046872">
    <property type="term" value="F:metal ion binding"/>
    <property type="evidence" value="ECO:0007669"/>
    <property type="project" value="InterPro"/>
</dbReference>